<feature type="domain" description="ChsH2 rubredoxin-like zinc ribbon" evidence="2">
    <location>
        <begin position="19"/>
        <end position="53"/>
    </location>
</feature>
<feature type="domain" description="ChsH2 C-terminal OB-fold" evidence="1">
    <location>
        <begin position="57"/>
        <end position="121"/>
    </location>
</feature>
<dbReference type="InterPro" id="IPR055140">
    <property type="entry name" value="Thiolase_C_2"/>
</dbReference>
<protein>
    <submittedName>
        <fullName evidence="4">OB-fold domain-containing protein</fullName>
    </submittedName>
</protein>
<dbReference type="Pfam" id="PF01796">
    <property type="entry name" value="OB_ChsH2_C"/>
    <property type="match status" value="1"/>
</dbReference>
<evidence type="ECO:0000259" key="2">
    <source>
        <dbReference type="Pfam" id="PF12172"/>
    </source>
</evidence>
<accession>A0ABU5YSU0</accession>
<dbReference type="RefSeq" id="WP_225397244.1">
    <property type="nucleotide sequence ID" value="NZ_JAYJJQ010000002.1"/>
</dbReference>
<dbReference type="CDD" id="cd00829">
    <property type="entry name" value="SCP-x_thiolase"/>
    <property type="match status" value="1"/>
</dbReference>
<comment type="caution">
    <text evidence="4">The sequence shown here is derived from an EMBL/GenBank/DDBJ whole genome shotgun (WGS) entry which is preliminary data.</text>
</comment>
<name>A0ABU5YSU0_9MYCO</name>
<dbReference type="Gene3D" id="3.40.47.10">
    <property type="match status" value="1"/>
</dbReference>
<dbReference type="InterPro" id="IPR012340">
    <property type="entry name" value="NA-bd_OB-fold"/>
</dbReference>
<feature type="domain" description="Thiolase C-terminal" evidence="3">
    <location>
        <begin position="437"/>
        <end position="540"/>
    </location>
</feature>
<dbReference type="InterPro" id="IPR016039">
    <property type="entry name" value="Thiolase-like"/>
</dbReference>
<evidence type="ECO:0000313" key="4">
    <source>
        <dbReference type="EMBL" id="MEB3068172.1"/>
    </source>
</evidence>
<keyword evidence="5" id="KW-1185">Reference proteome</keyword>
<evidence type="ECO:0000259" key="1">
    <source>
        <dbReference type="Pfam" id="PF01796"/>
    </source>
</evidence>
<evidence type="ECO:0000313" key="5">
    <source>
        <dbReference type="Proteomes" id="UP001299283"/>
    </source>
</evidence>
<evidence type="ECO:0000259" key="3">
    <source>
        <dbReference type="Pfam" id="PF22691"/>
    </source>
</evidence>
<dbReference type="InterPro" id="IPR022002">
    <property type="entry name" value="ChsH2_Znr"/>
</dbReference>
<dbReference type="SUPFAM" id="SSF50249">
    <property type="entry name" value="Nucleic acid-binding proteins"/>
    <property type="match status" value="1"/>
</dbReference>
<dbReference type="PANTHER" id="PTHR42870:SF1">
    <property type="entry name" value="NON-SPECIFIC LIPID-TRANSFER PROTEIN-LIKE 2"/>
    <property type="match status" value="1"/>
</dbReference>
<organism evidence="4 5">
    <name type="scientific">[Mycobacterium] vasticus</name>
    <dbReference type="NCBI Taxonomy" id="2875777"/>
    <lineage>
        <taxon>Bacteria</taxon>
        <taxon>Bacillati</taxon>
        <taxon>Actinomycetota</taxon>
        <taxon>Actinomycetes</taxon>
        <taxon>Mycobacteriales</taxon>
        <taxon>Mycobacteriaceae</taxon>
        <taxon>Mycolicibacter</taxon>
    </lineage>
</organism>
<dbReference type="Pfam" id="PF12172">
    <property type="entry name" value="zf-ChsH2"/>
    <property type="match status" value="1"/>
</dbReference>
<proteinExistence type="predicted"/>
<sequence>MSAPGRPLPAVTPENEFFWTAGADGVLRLQECGDCAALIHPPQPVCRYCRGTNIGVRDVSGRATLAGFTVNHRFSLPGMPAPYVVAQVAIDEDPRVRLTTNIIDCDPERLELGQQVDVTFEQHEDVWLPLFRPAPGDTGAKPLPDDEIAPQDYARHVRPMVTTEKFEDKVALTGVGMSTLGRRQMVDPLSLTVAACQAAVADAGLSLDDIDGLSTYPGAGLPGPFGEGGATAVEAALGLRPTWHNGGLETFGPGGSVIAAMLAVATGLARHVLCFRTLWEATYNELMKQGKIIPHGGRTTSWQMPFGGISAAHTLAQNAQRHFHRYGTTRETLGWIALNQRANAQLNPTAIYRDPMTMDDYLSARMITTPFGLYDCDVPCDGAVAVIVSAVDAARDLAKPPVLVEAVGTQIIERIDWDQSTLTHEPQVLGQAAHLWSRTSLRPSDVDVAELYDGFSFNCLSWIEALGFCGIGESKSFLDGGANIARDGVLPLNTHGGQLSHGRTHGMGLIHEAVTQLRGEAGERQVPGARVAVASSGGLTPSGVILLRADT</sequence>
<reference evidence="4 5" key="1">
    <citation type="submission" date="2023-12" db="EMBL/GenBank/DDBJ databases">
        <title>Description of new species of Mycobacterium terrae complex isolated from sewage at the Sao Paulo Zoological Park Foundation in Brazil.</title>
        <authorList>
            <person name="Romagnoli C.L."/>
            <person name="Conceicao E.C."/>
            <person name="Machado E."/>
            <person name="Barreto L.B.P.F."/>
            <person name="Sharma A."/>
            <person name="Silva N.M."/>
            <person name="Marques L.E."/>
            <person name="Juliana M.A."/>
            <person name="Lourenco M.C.S."/>
            <person name="Digiampietri L.A."/>
            <person name="Suffys P.N."/>
            <person name="Viana-Niero C."/>
        </authorList>
    </citation>
    <scope>NUCLEOTIDE SEQUENCE [LARGE SCALE GENOMIC DNA]</scope>
    <source>
        <strain evidence="4 5">MYC017</strain>
    </source>
</reference>
<gene>
    <name evidence="4" type="ORF">K5L39_03150</name>
</gene>
<dbReference type="Proteomes" id="UP001299283">
    <property type="component" value="Unassembled WGS sequence"/>
</dbReference>
<dbReference type="InterPro" id="IPR002878">
    <property type="entry name" value="ChsH2_C"/>
</dbReference>
<dbReference type="Pfam" id="PF22691">
    <property type="entry name" value="Thiolase_C_1"/>
    <property type="match status" value="1"/>
</dbReference>
<dbReference type="PANTHER" id="PTHR42870">
    <property type="entry name" value="ACETYL-COA C-ACETYLTRANSFERASE"/>
    <property type="match status" value="1"/>
</dbReference>
<dbReference type="SUPFAM" id="SSF53901">
    <property type="entry name" value="Thiolase-like"/>
    <property type="match status" value="2"/>
</dbReference>
<dbReference type="EMBL" id="JAYJJQ010000002">
    <property type="protein sequence ID" value="MEB3068172.1"/>
    <property type="molecule type" value="Genomic_DNA"/>
</dbReference>